<dbReference type="InterPro" id="IPR010172">
    <property type="entry name" value="CRISPR-assoc_prot_TM1791"/>
</dbReference>
<dbReference type="PANTHER" id="PTHR39965:SF1">
    <property type="entry name" value="CRISPR SYSTEM CMR SUBUNIT CMR6"/>
    <property type="match status" value="1"/>
</dbReference>
<evidence type="ECO:0000313" key="5">
    <source>
        <dbReference type="Proteomes" id="UP000008461"/>
    </source>
</evidence>
<evidence type="ECO:0000256" key="1">
    <source>
        <dbReference type="ARBA" id="ARBA00023118"/>
    </source>
</evidence>
<dbReference type="GO" id="GO:0051607">
    <property type="term" value="P:defense response to virus"/>
    <property type="evidence" value="ECO:0007669"/>
    <property type="project" value="UniProtKB-KW"/>
</dbReference>
<dbReference type="OrthoDB" id="9813956at2"/>
<dbReference type="Proteomes" id="UP000008461">
    <property type="component" value="Chromosome"/>
</dbReference>
<feature type="compositionally biased region" description="Basic and acidic residues" evidence="2">
    <location>
        <begin position="83"/>
        <end position="102"/>
    </location>
</feature>
<dbReference type="EMBL" id="CP002691">
    <property type="protein sequence ID" value="AEE53920.1"/>
    <property type="molecule type" value="Genomic_DNA"/>
</dbReference>
<evidence type="ECO:0000313" key="4">
    <source>
        <dbReference type="EMBL" id="AEE53920.1"/>
    </source>
</evidence>
<feature type="region of interest" description="Disordered" evidence="2">
    <location>
        <begin position="75"/>
        <end position="117"/>
    </location>
</feature>
<reference evidence="4 5" key="1">
    <citation type="journal article" date="2011" name="Stand. Genomic Sci.">
        <title>Complete genome sequence of Haliscomenobacter hydrossis type strain (O).</title>
        <authorList>
            <consortium name="US DOE Joint Genome Institute (JGI-PGF)"/>
            <person name="Daligault H."/>
            <person name="Lapidus A."/>
            <person name="Zeytun A."/>
            <person name="Nolan M."/>
            <person name="Lucas S."/>
            <person name="Del Rio T.G."/>
            <person name="Tice H."/>
            <person name="Cheng J.F."/>
            <person name="Tapia R."/>
            <person name="Han C."/>
            <person name="Goodwin L."/>
            <person name="Pitluck S."/>
            <person name="Liolios K."/>
            <person name="Pagani I."/>
            <person name="Ivanova N."/>
            <person name="Huntemann M."/>
            <person name="Mavromatis K."/>
            <person name="Mikhailova N."/>
            <person name="Pati A."/>
            <person name="Chen A."/>
            <person name="Palaniappan K."/>
            <person name="Land M."/>
            <person name="Hauser L."/>
            <person name="Brambilla E.M."/>
            <person name="Rohde M."/>
            <person name="Verbarg S."/>
            <person name="Goker M."/>
            <person name="Bristow J."/>
            <person name="Eisen J.A."/>
            <person name="Markowitz V."/>
            <person name="Hugenholtz P."/>
            <person name="Kyrpides N.C."/>
            <person name="Klenk H.P."/>
            <person name="Woyke T."/>
        </authorList>
    </citation>
    <scope>NUCLEOTIDE SEQUENCE [LARGE SCALE GENOMIC DNA]</scope>
    <source>
        <strain evidence="5">ATCC 27775 / DSM 1100 / LMG 10767 / O</strain>
    </source>
</reference>
<evidence type="ECO:0000259" key="3">
    <source>
        <dbReference type="Pfam" id="PF03787"/>
    </source>
</evidence>
<accession>F4L2K2</accession>
<sequence>MAKGRLKVRRKEDGSLSRFIMLPGQRKLAIPLTFMIDMDMDGQDCDYEINDKGGIIKITVGGKEVPINTDLLKTRETQQQQRQEAEALRRQQEQEARRKEQNQSRSNSGQAQQPVKAYSPATLSHLPKDARQLLGNHEIDNLALRLFKAANFWGENKNKATLSQAKRGSPKKGIPDQIMRHLPDGKMNYGHFPFADHAKNQLLTTQSLYADKTIHHQYQTQSRLVTGIGGASVYEVGFTLHHIYGFPYIPASSIKGCTRSWYIQNEFNGVESEALKNRAFCDLFGCPAELIERKDAHQIKHPSWYALNPQFLGDKGERKGKIIFFDAYPTHAPQVEEDVMNVHYPKYYQGDELPTDYQMPVPIAFLAVAPKTTFQFVMATANRNDEANQLMHKAQVYLHGVLTEHGIGAKTAVGYGYFSPLNPQ</sequence>
<proteinExistence type="predicted"/>
<gene>
    <name evidence="4" type="ordered locus">Halhy_6098</name>
</gene>
<evidence type="ECO:0000256" key="2">
    <source>
        <dbReference type="SAM" id="MobiDB-lite"/>
    </source>
</evidence>
<dbReference type="Pfam" id="PF03787">
    <property type="entry name" value="RAMPs"/>
    <property type="match status" value="1"/>
</dbReference>
<name>F4L2K2_HALH1</name>
<dbReference type="InterPro" id="IPR005537">
    <property type="entry name" value="RAMP_III_fam"/>
</dbReference>
<dbReference type="NCBIfam" id="TIGR01898">
    <property type="entry name" value="cas_TM1791_cmr6"/>
    <property type="match status" value="1"/>
</dbReference>
<organism evidence="4 5">
    <name type="scientific">Haliscomenobacter hydrossis (strain ATCC 27775 / DSM 1100 / LMG 10767 / O)</name>
    <dbReference type="NCBI Taxonomy" id="760192"/>
    <lineage>
        <taxon>Bacteria</taxon>
        <taxon>Pseudomonadati</taxon>
        <taxon>Bacteroidota</taxon>
        <taxon>Saprospiria</taxon>
        <taxon>Saprospirales</taxon>
        <taxon>Haliscomenobacteraceae</taxon>
        <taxon>Haliscomenobacter</taxon>
    </lineage>
</organism>
<protein>
    <submittedName>
        <fullName evidence="4">CRISPR-associated RAMP protein, Cmr6 family</fullName>
    </submittedName>
</protein>
<feature type="compositionally biased region" description="Polar residues" evidence="2">
    <location>
        <begin position="103"/>
        <end position="113"/>
    </location>
</feature>
<dbReference type="HOGENOM" id="CLU_053305_2_2_10"/>
<dbReference type="RefSeq" id="WP_013768442.1">
    <property type="nucleotide sequence ID" value="NC_015510.1"/>
</dbReference>
<dbReference type="STRING" id="760192.Halhy_6098"/>
<dbReference type="AlphaFoldDB" id="F4L2K2"/>
<dbReference type="KEGG" id="hhy:Halhy_6098"/>
<keyword evidence="1" id="KW-0051">Antiviral defense</keyword>
<reference key="2">
    <citation type="submission" date="2011-04" db="EMBL/GenBank/DDBJ databases">
        <title>Complete sequence of chromosome of Haliscomenobacter hydrossis DSM 1100.</title>
        <authorList>
            <consortium name="US DOE Joint Genome Institute (JGI-PGF)"/>
            <person name="Lucas S."/>
            <person name="Han J."/>
            <person name="Lapidus A."/>
            <person name="Bruce D."/>
            <person name="Goodwin L."/>
            <person name="Pitluck S."/>
            <person name="Peters L."/>
            <person name="Kyrpides N."/>
            <person name="Mavromatis K."/>
            <person name="Ivanova N."/>
            <person name="Ovchinnikova G."/>
            <person name="Pagani I."/>
            <person name="Daligault H."/>
            <person name="Detter J.C."/>
            <person name="Han C."/>
            <person name="Land M."/>
            <person name="Hauser L."/>
            <person name="Markowitz V."/>
            <person name="Cheng J.-F."/>
            <person name="Hugenholtz P."/>
            <person name="Woyke T."/>
            <person name="Wu D."/>
            <person name="Verbarg S."/>
            <person name="Frueling A."/>
            <person name="Brambilla E."/>
            <person name="Klenk H.-P."/>
            <person name="Eisen J.A."/>
        </authorList>
    </citation>
    <scope>NUCLEOTIDE SEQUENCE</scope>
    <source>
        <strain>DSM 1100</strain>
    </source>
</reference>
<dbReference type="eggNOG" id="COG1604">
    <property type="taxonomic scope" value="Bacteria"/>
</dbReference>
<dbReference type="PANTHER" id="PTHR39965">
    <property type="entry name" value="CRISPR SYSTEM CMR SUBUNIT CMR6"/>
    <property type="match status" value="1"/>
</dbReference>
<keyword evidence="5" id="KW-1185">Reference proteome</keyword>
<feature type="domain" description="CRISPR type III-associated protein" evidence="3">
    <location>
        <begin position="219"/>
        <end position="419"/>
    </location>
</feature>